<evidence type="ECO:0000313" key="3">
    <source>
        <dbReference type="Proteomes" id="UP000222760"/>
    </source>
</evidence>
<keyword evidence="1" id="KW-0472">Membrane</keyword>
<keyword evidence="1" id="KW-1133">Transmembrane helix</keyword>
<name>A0A1W6JHW4_9CAUD</name>
<evidence type="ECO:0000256" key="1">
    <source>
        <dbReference type="SAM" id="Phobius"/>
    </source>
</evidence>
<gene>
    <name evidence="2" type="ORF">LW33_040</name>
</gene>
<keyword evidence="1" id="KW-0812">Transmembrane</keyword>
<proteinExistence type="predicted"/>
<dbReference type="Proteomes" id="UP000222760">
    <property type="component" value="Segment"/>
</dbReference>
<feature type="transmembrane region" description="Helical" evidence="1">
    <location>
        <begin position="23"/>
        <end position="40"/>
    </location>
</feature>
<dbReference type="EMBL" id="KY554764">
    <property type="protein sequence ID" value="ARM65814.1"/>
    <property type="molecule type" value="Genomic_DNA"/>
</dbReference>
<accession>A0A1W6JHW4</accession>
<protein>
    <submittedName>
        <fullName evidence="2">Uncharacterized protein</fullName>
    </submittedName>
</protein>
<reference evidence="2 3" key="1">
    <citation type="journal article" date="2017" name="Viruses">
        <title>Phage Biodiversity in Artisanal Cheese Wheys Reflects the Complexity of the Fermentation Process.</title>
        <authorList>
            <person name="Mahony J."/>
            <person name="Moscarelli A."/>
            <person name="Kelleher P."/>
            <person name="Lugli G.A."/>
            <person name="Ventura M."/>
            <person name="Settanni L."/>
            <person name="van Sinderen D."/>
        </authorList>
    </citation>
    <scope>NUCLEOTIDE SEQUENCE [LARGE SCALE GENOMIC DNA]</scope>
</reference>
<evidence type="ECO:0000313" key="2">
    <source>
        <dbReference type="EMBL" id="ARM65814.1"/>
    </source>
</evidence>
<sequence length="47" mass="5243">MLSLIIFTLIVLGLVYYAFKALFIPFIVILFVIGLIVGIVQNNDKEG</sequence>
<organism evidence="2 3">
    <name type="scientific">Lactococcus phage LW33</name>
    <dbReference type="NCBI Taxonomy" id="1965480"/>
    <lineage>
        <taxon>Viruses</taxon>
        <taxon>Duplodnaviria</taxon>
        <taxon>Heunggongvirae</taxon>
        <taxon>Uroviricota</taxon>
        <taxon>Caudoviricetes</taxon>
        <taxon>Teubervirus</taxon>
        <taxon>Teubervirus LW31</taxon>
    </lineage>
</organism>